<sequence>MMTMVSFPGSHRNPPSTSATSQHPPPSSLPLPLPAHLTTLPVRLRQRTDIVPQQTSAQTCRNRTACMREHMVQVLPSPHTHTLSLSLTYLGPLMIYTAPHHTKPTPIPFLCQTHTHIYIYTRSAMQCSQSDWHQQHLNKRRKFTHKPPS</sequence>
<feature type="region of interest" description="Disordered" evidence="1">
    <location>
        <begin position="1"/>
        <end position="34"/>
    </location>
</feature>
<organism evidence="2 3">
    <name type="scientific">Alternaria alternata</name>
    <name type="common">Alternaria rot fungus</name>
    <name type="synonym">Torula alternata</name>
    <dbReference type="NCBI Taxonomy" id="5599"/>
    <lineage>
        <taxon>Eukaryota</taxon>
        <taxon>Fungi</taxon>
        <taxon>Dikarya</taxon>
        <taxon>Ascomycota</taxon>
        <taxon>Pezizomycotina</taxon>
        <taxon>Dothideomycetes</taxon>
        <taxon>Pleosporomycetidae</taxon>
        <taxon>Pleosporales</taxon>
        <taxon>Pleosporineae</taxon>
        <taxon>Pleosporaceae</taxon>
        <taxon>Alternaria</taxon>
        <taxon>Alternaria sect. Alternaria</taxon>
        <taxon>Alternaria alternata complex</taxon>
    </lineage>
</organism>
<protein>
    <submittedName>
        <fullName evidence="2">Uncharacterized protein</fullName>
    </submittedName>
</protein>
<evidence type="ECO:0000313" key="3">
    <source>
        <dbReference type="Proteomes" id="UP000077248"/>
    </source>
</evidence>
<keyword evidence="3" id="KW-1185">Reference proteome</keyword>
<name>A0A177D7S9_ALTAL</name>
<dbReference type="EMBL" id="KV441493">
    <property type="protein sequence ID" value="OAG15488.1"/>
    <property type="molecule type" value="Genomic_DNA"/>
</dbReference>
<evidence type="ECO:0000313" key="2">
    <source>
        <dbReference type="EMBL" id="OAG15488.1"/>
    </source>
</evidence>
<accession>A0A177D7S9</accession>
<proteinExistence type="predicted"/>
<dbReference type="GeneID" id="29113374"/>
<gene>
    <name evidence="2" type="ORF">CC77DRAFT_1054033</name>
</gene>
<dbReference type="AlphaFoldDB" id="A0A177D7S9"/>
<dbReference type="Proteomes" id="UP000077248">
    <property type="component" value="Unassembled WGS sequence"/>
</dbReference>
<dbReference type="KEGG" id="aalt:CC77DRAFT_1054033"/>
<feature type="compositionally biased region" description="Polar residues" evidence="1">
    <location>
        <begin position="13"/>
        <end position="22"/>
    </location>
</feature>
<reference evidence="2 3" key="1">
    <citation type="submission" date="2016-05" db="EMBL/GenBank/DDBJ databases">
        <title>Comparative analysis of secretome profiles of manganese(II)-oxidizing ascomycete fungi.</title>
        <authorList>
            <consortium name="DOE Joint Genome Institute"/>
            <person name="Zeiner C.A."/>
            <person name="Purvine S.O."/>
            <person name="Zink E.M."/>
            <person name="Wu S."/>
            <person name="Pasa-Tolic L."/>
            <person name="Chaput D.L."/>
            <person name="Haridas S."/>
            <person name="Grigoriev I.V."/>
            <person name="Santelli C.M."/>
            <person name="Hansel C.M."/>
        </authorList>
    </citation>
    <scope>NUCLEOTIDE SEQUENCE [LARGE SCALE GENOMIC DNA]</scope>
    <source>
        <strain evidence="2 3">SRC1lrK2f</strain>
    </source>
</reference>
<dbReference type="RefSeq" id="XP_018380909.1">
    <property type="nucleotide sequence ID" value="XM_018527780.1"/>
</dbReference>
<evidence type="ECO:0000256" key="1">
    <source>
        <dbReference type="SAM" id="MobiDB-lite"/>
    </source>
</evidence>
<dbReference type="VEuPathDB" id="FungiDB:CC77DRAFT_1054033"/>
<feature type="compositionally biased region" description="Pro residues" evidence="1">
    <location>
        <begin position="23"/>
        <end position="33"/>
    </location>
</feature>